<accession>A0A0B0ME72</accession>
<dbReference type="AlphaFoldDB" id="A0A0B0ME72"/>
<evidence type="ECO:0000313" key="2">
    <source>
        <dbReference type="Proteomes" id="UP000032142"/>
    </source>
</evidence>
<dbReference type="Proteomes" id="UP000032142">
    <property type="component" value="Unassembled WGS sequence"/>
</dbReference>
<sequence>MVVSYYPSDTRGPLGRSFRTSRSYTSHYPVADWYL</sequence>
<gene>
    <name evidence="1" type="ORF">F383_15981</name>
</gene>
<proteinExistence type="predicted"/>
<organism evidence="1 2">
    <name type="scientific">Gossypium arboreum</name>
    <name type="common">Tree cotton</name>
    <name type="synonym">Gossypium nanking</name>
    <dbReference type="NCBI Taxonomy" id="29729"/>
    <lineage>
        <taxon>Eukaryota</taxon>
        <taxon>Viridiplantae</taxon>
        <taxon>Streptophyta</taxon>
        <taxon>Embryophyta</taxon>
        <taxon>Tracheophyta</taxon>
        <taxon>Spermatophyta</taxon>
        <taxon>Magnoliopsida</taxon>
        <taxon>eudicotyledons</taxon>
        <taxon>Gunneridae</taxon>
        <taxon>Pentapetalae</taxon>
        <taxon>rosids</taxon>
        <taxon>malvids</taxon>
        <taxon>Malvales</taxon>
        <taxon>Malvaceae</taxon>
        <taxon>Malvoideae</taxon>
        <taxon>Gossypium</taxon>
    </lineage>
</organism>
<evidence type="ECO:0000313" key="1">
    <source>
        <dbReference type="EMBL" id="KHF98686.1"/>
    </source>
</evidence>
<comment type="caution">
    <text evidence="1">The sequence shown here is derived from an EMBL/GenBank/DDBJ whole genome shotgun (WGS) entry which is preliminary data.</text>
</comment>
<keyword evidence="2" id="KW-1185">Reference proteome</keyword>
<name>A0A0B0ME72_GOSAR</name>
<dbReference type="EMBL" id="JRRC01048738">
    <property type="protein sequence ID" value="KHF98686.1"/>
    <property type="molecule type" value="Genomic_DNA"/>
</dbReference>
<protein>
    <submittedName>
        <fullName evidence="1">Uncharacterized protein</fullName>
    </submittedName>
</protein>
<reference evidence="2" key="1">
    <citation type="submission" date="2014-09" db="EMBL/GenBank/DDBJ databases">
        <authorList>
            <person name="Mudge J."/>
            <person name="Ramaraj T."/>
            <person name="Lindquist I.E."/>
            <person name="Bharti A.K."/>
            <person name="Sundararajan A."/>
            <person name="Cameron C.T."/>
            <person name="Woodward J.E."/>
            <person name="May G.D."/>
            <person name="Brubaker C."/>
            <person name="Broadhvest J."/>
            <person name="Wilkins T.A."/>
        </authorList>
    </citation>
    <scope>NUCLEOTIDE SEQUENCE</scope>
    <source>
        <strain evidence="2">cv. AKA8401</strain>
    </source>
</reference>